<dbReference type="Pfam" id="PF13692">
    <property type="entry name" value="Glyco_trans_1_4"/>
    <property type="match status" value="1"/>
</dbReference>
<dbReference type="Pfam" id="PF13579">
    <property type="entry name" value="Glyco_trans_4_4"/>
    <property type="match status" value="1"/>
</dbReference>
<dbReference type="RefSeq" id="WP_344753810.1">
    <property type="nucleotide sequence ID" value="NZ_BAABBW010000003.1"/>
</dbReference>
<feature type="domain" description="Glycosyltransferase subfamily 4-like N-terminal" evidence="4">
    <location>
        <begin position="17"/>
        <end position="171"/>
    </location>
</feature>
<reference evidence="6" key="1">
    <citation type="journal article" date="2019" name="Int. J. Syst. Evol. Microbiol.">
        <title>The Global Catalogue of Microorganisms (GCM) 10K type strain sequencing project: providing services to taxonomists for standard genome sequencing and annotation.</title>
        <authorList>
            <consortium name="The Broad Institute Genomics Platform"/>
            <consortium name="The Broad Institute Genome Sequencing Center for Infectious Disease"/>
            <person name="Wu L."/>
            <person name="Ma J."/>
        </authorList>
    </citation>
    <scope>NUCLEOTIDE SEQUENCE [LARGE SCALE GENOMIC DNA]</scope>
    <source>
        <strain evidence="6">JCM 17591</strain>
    </source>
</reference>
<evidence type="ECO:0000256" key="2">
    <source>
        <dbReference type="ARBA" id="ARBA00022676"/>
    </source>
</evidence>
<gene>
    <name evidence="5" type="ORF">GCM10022287_19350</name>
</gene>
<evidence type="ECO:0000313" key="5">
    <source>
        <dbReference type="EMBL" id="GAA4174853.1"/>
    </source>
</evidence>
<dbReference type="PANTHER" id="PTHR12526">
    <property type="entry name" value="GLYCOSYLTRANSFERASE"/>
    <property type="match status" value="1"/>
</dbReference>
<evidence type="ECO:0000259" key="4">
    <source>
        <dbReference type="Pfam" id="PF13579"/>
    </source>
</evidence>
<accession>A0ABP8A0D5</accession>
<evidence type="ECO:0000256" key="1">
    <source>
        <dbReference type="ARBA" id="ARBA00009481"/>
    </source>
</evidence>
<dbReference type="EMBL" id="BAABBW010000003">
    <property type="protein sequence ID" value="GAA4174853.1"/>
    <property type="molecule type" value="Genomic_DNA"/>
</dbReference>
<name>A0ABP8A0D5_9MICO</name>
<dbReference type="InterPro" id="IPR028098">
    <property type="entry name" value="Glyco_trans_4-like_N"/>
</dbReference>
<keyword evidence="2" id="KW-0328">Glycosyltransferase</keyword>
<dbReference type="Gene3D" id="3.40.50.2000">
    <property type="entry name" value="Glycogen Phosphorylase B"/>
    <property type="match status" value="2"/>
</dbReference>
<organism evidence="5 6">
    <name type="scientific">Gryllotalpicola koreensis</name>
    <dbReference type="NCBI Taxonomy" id="993086"/>
    <lineage>
        <taxon>Bacteria</taxon>
        <taxon>Bacillati</taxon>
        <taxon>Actinomycetota</taxon>
        <taxon>Actinomycetes</taxon>
        <taxon>Micrococcales</taxon>
        <taxon>Microbacteriaceae</taxon>
        <taxon>Gryllotalpicola</taxon>
    </lineage>
</organism>
<comment type="caution">
    <text evidence="5">The sequence shown here is derived from an EMBL/GenBank/DDBJ whole genome shotgun (WGS) entry which is preliminary data.</text>
</comment>
<dbReference type="PANTHER" id="PTHR12526:SF640">
    <property type="entry name" value="COLANIC ACID BIOSYNTHESIS GLYCOSYLTRANSFERASE WCAL-RELATED"/>
    <property type="match status" value="1"/>
</dbReference>
<evidence type="ECO:0000313" key="6">
    <source>
        <dbReference type="Proteomes" id="UP001501079"/>
    </source>
</evidence>
<protein>
    <submittedName>
        <fullName evidence="5">Glycosyltransferase</fullName>
    </submittedName>
</protein>
<keyword evidence="6" id="KW-1185">Reference proteome</keyword>
<comment type="similarity">
    <text evidence="1">Belongs to the glycosyltransferase group 1 family. Glycosyltransferase 4 subfamily.</text>
</comment>
<sequence length="405" mass="43718">MPSVAIIGSRGYPSYYGGFETLVRRLAPYLADAGWDVTVYGRPGLAADDPDRDERVRSVITPGVESKKLSTLSYGLSASSSAFARHPDVALVLNCANGYWLPILKARGIPTVVNVDGIEWERGKWGRSARAVFRGGAKLTARFADELVFDAKAIGEYWQQNFGRDGEFIPYGGDARPELPVEPGLTSGAYALVVARFVEENTINEFADAAERLAADHDVVFVGSSGYGGEIDQRIERLAAANPRVHWLGHVKDDLRLHSLWQHAGAYFHGHSVGGTNPALVQAMMLGAPIIARDTVYNREVLGGSGLLVAPDAGLIAEAADRLVRSPDLRALLGGNAKARAEAAYTWEGVCDRYESLLWAYATGQARERVRADVRAALPGLLGLPAAAEQPEPAQEPVERTVEAR</sequence>
<dbReference type="SUPFAM" id="SSF53756">
    <property type="entry name" value="UDP-Glycosyltransferase/glycogen phosphorylase"/>
    <property type="match status" value="1"/>
</dbReference>
<dbReference type="Proteomes" id="UP001501079">
    <property type="component" value="Unassembled WGS sequence"/>
</dbReference>
<proteinExistence type="inferred from homology"/>
<evidence type="ECO:0000256" key="3">
    <source>
        <dbReference type="ARBA" id="ARBA00022679"/>
    </source>
</evidence>
<keyword evidence="3" id="KW-0808">Transferase</keyword>